<dbReference type="EMBL" id="CAJOBI010322979">
    <property type="protein sequence ID" value="CAF5187828.1"/>
    <property type="molecule type" value="Genomic_DNA"/>
</dbReference>
<evidence type="ECO:0000313" key="1">
    <source>
        <dbReference type="EMBL" id="CAF5187828.1"/>
    </source>
</evidence>
<evidence type="ECO:0008006" key="3">
    <source>
        <dbReference type="Google" id="ProtNLM"/>
    </source>
</evidence>
<dbReference type="AlphaFoldDB" id="A0A8S3HSX1"/>
<sequence length="145" mass="16512">QFFCELLFKFRGALASDNELDQLSLTALFNIIWSISFHTEYIEELKSNSKFLITVKSLANDDGEDWVDQYVPKNMASIPKAANGILWNLDENNPARAARTVTVPSESKPLEKDINMPDRMRVMISYAHADSEFCHRLVDALQKGE</sequence>
<proteinExistence type="predicted"/>
<reference evidence="1" key="1">
    <citation type="submission" date="2021-02" db="EMBL/GenBank/DDBJ databases">
        <authorList>
            <person name="Nowell W R."/>
        </authorList>
    </citation>
    <scope>NUCLEOTIDE SEQUENCE</scope>
</reference>
<gene>
    <name evidence="1" type="ORF">SMN809_LOCUS71126</name>
</gene>
<evidence type="ECO:0000313" key="2">
    <source>
        <dbReference type="Proteomes" id="UP000676336"/>
    </source>
</evidence>
<organism evidence="1 2">
    <name type="scientific">Rotaria magnacalcarata</name>
    <dbReference type="NCBI Taxonomy" id="392030"/>
    <lineage>
        <taxon>Eukaryota</taxon>
        <taxon>Metazoa</taxon>
        <taxon>Spiralia</taxon>
        <taxon>Gnathifera</taxon>
        <taxon>Rotifera</taxon>
        <taxon>Eurotatoria</taxon>
        <taxon>Bdelloidea</taxon>
        <taxon>Philodinida</taxon>
        <taxon>Philodinidae</taxon>
        <taxon>Rotaria</taxon>
    </lineage>
</organism>
<feature type="non-terminal residue" evidence="1">
    <location>
        <position position="145"/>
    </location>
</feature>
<protein>
    <recommendedName>
        <fullName evidence="3">TIR domain-containing protein</fullName>
    </recommendedName>
</protein>
<accession>A0A8S3HSX1</accession>
<comment type="caution">
    <text evidence="1">The sequence shown here is derived from an EMBL/GenBank/DDBJ whole genome shotgun (WGS) entry which is preliminary data.</text>
</comment>
<name>A0A8S3HSX1_9BILA</name>
<dbReference type="Proteomes" id="UP000676336">
    <property type="component" value="Unassembled WGS sequence"/>
</dbReference>